<evidence type="ECO:0000313" key="2">
    <source>
        <dbReference type="EMBL" id="MCU0104885.1"/>
    </source>
</evidence>
<keyword evidence="1" id="KW-0812">Transmembrane</keyword>
<feature type="transmembrane region" description="Helical" evidence="1">
    <location>
        <begin position="226"/>
        <end position="249"/>
    </location>
</feature>
<name>A0ABT2PVM6_9MOLU</name>
<sequence>MKTFLRLLIGLSILSYLNVLFLNYQIHTDGLDTIHPFWIFTMIAPVILTMFGFSESFKHLKRYTLIDFLLKVSIIFVVLRASSLDTQGYFLFNMITIPLFVADTLVEWFMLNDYEKLLQETKEPESSYIKLIEETQKHPKNSLLIQDRYLKGIKYSRTLVQLLIAGIIEIFGIISVLSILKYHHLVAGILLGLAAIAALLISAFTYKHVLTLHHRIKAQIPRKRFVWNYIAVFLLILSIGVLTTFIGVFELSLDYYLILPIFYVFAMPIVITNNRFAKQWMDETKTLLEQDPE</sequence>
<proteinExistence type="predicted"/>
<accession>A0ABT2PVM6</accession>
<feature type="transmembrane region" description="Helical" evidence="1">
    <location>
        <begin position="158"/>
        <end position="179"/>
    </location>
</feature>
<feature type="transmembrane region" description="Helical" evidence="1">
    <location>
        <begin position="89"/>
        <end position="111"/>
    </location>
</feature>
<protein>
    <submittedName>
        <fullName evidence="2">Uncharacterized protein</fullName>
    </submittedName>
</protein>
<feature type="transmembrane region" description="Helical" evidence="1">
    <location>
        <begin position="65"/>
        <end position="83"/>
    </location>
</feature>
<feature type="transmembrane region" description="Helical" evidence="1">
    <location>
        <begin position="185"/>
        <end position="206"/>
    </location>
</feature>
<dbReference type="EMBL" id="JAOEGN010000006">
    <property type="protein sequence ID" value="MCU0104885.1"/>
    <property type="molecule type" value="Genomic_DNA"/>
</dbReference>
<feature type="transmembrane region" description="Helical" evidence="1">
    <location>
        <begin position="7"/>
        <end position="27"/>
    </location>
</feature>
<evidence type="ECO:0000313" key="3">
    <source>
        <dbReference type="Proteomes" id="UP001209076"/>
    </source>
</evidence>
<keyword evidence="3" id="KW-1185">Reference proteome</keyword>
<organism evidence="2 3">
    <name type="scientific">Paracholeplasma vituli</name>
    <dbReference type="NCBI Taxonomy" id="69473"/>
    <lineage>
        <taxon>Bacteria</taxon>
        <taxon>Bacillati</taxon>
        <taxon>Mycoplasmatota</taxon>
        <taxon>Mollicutes</taxon>
        <taxon>Acholeplasmatales</taxon>
        <taxon>Acholeplasmataceae</taxon>
        <taxon>Paracholeplasma</taxon>
    </lineage>
</organism>
<feature type="transmembrane region" description="Helical" evidence="1">
    <location>
        <begin position="33"/>
        <end position="53"/>
    </location>
</feature>
<keyword evidence="1" id="KW-0472">Membrane</keyword>
<comment type="caution">
    <text evidence="2">The sequence shown here is derived from an EMBL/GenBank/DDBJ whole genome shotgun (WGS) entry which is preliminary data.</text>
</comment>
<dbReference type="RefSeq" id="WP_262096139.1">
    <property type="nucleotide sequence ID" value="NZ_JAOEGN010000006.1"/>
</dbReference>
<keyword evidence="1" id="KW-1133">Transmembrane helix</keyword>
<gene>
    <name evidence="2" type="ORF">N7603_04365</name>
</gene>
<feature type="transmembrane region" description="Helical" evidence="1">
    <location>
        <begin position="255"/>
        <end position="271"/>
    </location>
</feature>
<dbReference type="Proteomes" id="UP001209076">
    <property type="component" value="Unassembled WGS sequence"/>
</dbReference>
<evidence type="ECO:0000256" key="1">
    <source>
        <dbReference type="SAM" id="Phobius"/>
    </source>
</evidence>
<reference evidence="3" key="1">
    <citation type="submission" date="2023-07" db="EMBL/GenBank/DDBJ databases">
        <title>Novel Mycoplasma species identified in domestic and wild animals.</title>
        <authorList>
            <person name="Volokhov D.V."/>
            <person name="Furtak V.A."/>
            <person name="Zagorodnyaya T.A."/>
        </authorList>
    </citation>
    <scope>NUCLEOTIDE SEQUENCE [LARGE SCALE GENOMIC DNA]</scope>
    <source>
        <strain evidence="3">92-19</strain>
    </source>
</reference>